<evidence type="ECO:0000256" key="2">
    <source>
        <dbReference type="SAM" id="SignalP"/>
    </source>
</evidence>
<keyword evidence="1" id="KW-1133">Transmembrane helix</keyword>
<dbReference type="Proteomes" id="UP000318571">
    <property type="component" value="Chromosome 6"/>
</dbReference>
<feature type="signal peptide" evidence="2">
    <location>
        <begin position="1"/>
        <end position="18"/>
    </location>
</feature>
<feature type="chain" id="PRO_5021799611" evidence="2">
    <location>
        <begin position="19"/>
        <end position="170"/>
    </location>
</feature>
<evidence type="ECO:0000256" key="1">
    <source>
        <dbReference type="SAM" id="Phobius"/>
    </source>
</evidence>
<evidence type="ECO:0000313" key="3">
    <source>
        <dbReference type="EMBL" id="TRY79149.1"/>
    </source>
</evidence>
<dbReference type="AlphaFoldDB" id="A0A553PN88"/>
<keyword evidence="4" id="KW-1185">Reference proteome</keyword>
<proteinExistence type="predicted"/>
<keyword evidence="2" id="KW-0732">Signal</keyword>
<feature type="transmembrane region" description="Helical" evidence="1">
    <location>
        <begin position="75"/>
        <end position="96"/>
    </location>
</feature>
<organism evidence="3 4">
    <name type="scientific">Tigriopus californicus</name>
    <name type="common">Marine copepod</name>
    <dbReference type="NCBI Taxonomy" id="6832"/>
    <lineage>
        <taxon>Eukaryota</taxon>
        <taxon>Metazoa</taxon>
        <taxon>Ecdysozoa</taxon>
        <taxon>Arthropoda</taxon>
        <taxon>Crustacea</taxon>
        <taxon>Multicrustacea</taxon>
        <taxon>Hexanauplia</taxon>
        <taxon>Copepoda</taxon>
        <taxon>Harpacticoida</taxon>
        <taxon>Harpacticidae</taxon>
        <taxon>Tigriopus</taxon>
    </lineage>
</organism>
<protein>
    <submittedName>
        <fullName evidence="3">Uncharacterized protein</fullName>
    </submittedName>
</protein>
<sequence length="170" mass="18271">MAQIAKLWILCCITIVAAQLSDHQPEENYYSHNQVSPASDPNNPWANYQNHIQPPHYYAYSNVDRQGILNSPEGVAIAVVAAGGAVGLGGLGLAVADTRQTTNRLTQRQDQICSNTRDIATQLDAVVQALVSTITLSAMLAPTVAASGRQLPNVEQTFESIRSSIPKVNC</sequence>
<dbReference type="EMBL" id="VCGU01000002">
    <property type="protein sequence ID" value="TRY79149.1"/>
    <property type="molecule type" value="Genomic_DNA"/>
</dbReference>
<gene>
    <name evidence="3" type="ORF">TCAL_13060</name>
</gene>
<accession>A0A553PN88</accession>
<comment type="caution">
    <text evidence="3">The sequence shown here is derived from an EMBL/GenBank/DDBJ whole genome shotgun (WGS) entry which is preliminary data.</text>
</comment>
<name>A0A553PN88_TIGCA</name>
<evidence type="ECO:0000313" key="4">
    <source>
        <dbReference type="Proteomes" id="UP000318571"/>
    </source>
</evidence>
<keyword evidence="1" id="KW-0472">Membrane</keyword>
<reference evidence="3 4" key="1">
    <citation type="journal article" date="2018" name="Nat. Ecol. Evol.">
        <title>Genomic signatures of mitonuclear coevolution across populations of Tigriopus californicus.</title>
        <authorList>
            <person name="Barreto F.S."/>
            <person name="Watson E.T."/>
            <person name="Lima T.G."/>
            <person name="Willett C.S."/>
            <person name="Edmands S."/>
            <person name="Li W."/>
            <person name="Burton R.S."/>
        </authorList>
    </citation>
    <scope>NUCLEOTIDE SEQUENCE [LARGE SCALE GENOMIC DNA]</scope>
    <source>
        <strain evidence="3 4">San Diego</strain>
    </source>
</reference>
<keyword evidence="1" id="KW-0812">Transmembrane</keyword>